<protein>
    <submittedName>
        <fullName evidence="2">Putative DsbA family dithiol-disulfide isomerase</fullName>
    </submittedName>
</protein>
<feature type="domain" description="DSBA-like thioredoxin" evidence="1">
    <location>
        <begin position="4"/>
        <end position="205"/>
    </location>
</feature>
<proteinExistence type="predicted"/>
<sequence>MVKVDIWSDVACPFCYIGKRNFERGVQMLEGEQDIEVNFRSFQLDPSAPVTTKDSVHDMLVKKYGMPLAQAKEMNQNVTQTAKQAGLRFDLDNVVLTNTMDAHRLSHFAKQQGKMNDVIEALLCAYFVEGKHVGDLSVLASIGEQAGLDKNAVRDMLAGHSFKAEVNKDQEDAKAIGMTGVPFFVINDTYAVSGAQPPEVFANALRDVTEKEKLSQDAVCTDAHRCE</sequence>
<evidence type="ECO:0000259" key="1">
    <source>
        <dbReference type="Pfam" id="PF01323"/>
    </source>
</evidence>
<keyword evidence="2" id="KW-0413">Isomerase</keyword>
<dbReference type="InterPro" id="IPR036249">
    <property type="entry name" value="Thioredoxin-like_sf"/>
</dbReference>
<dbReference type="PANTHER" id="PTHR13887:SF41">
    <property type="entry name" value="THIOREDOXIN SUPERFAMILY PROTEIN"/>
    <property type="match status" value="1"/>
</dbReference>
<dbReference type="CDD" id="cd03024">
    <property type="entry name" value="DsbA_FrnE"/>
    <property type="match status" value="1"/>
</dbReference>
<dbReference type="GO" id="GO:0016491">
    <property type="term" value="F:oxidoreductase activity"/>
    <property type="evidence" value="ECO:0007669"/>
    <property type="project" value="InterPro"/>
</dbReference>
<dbReference type="Proteomes" id="UP000295632">
    <property type="component" value="Unassembled WGS sequence"/>
</dbReference>
<evidence type="ECO:0000313" key="3">
    <source>
        <dbReference type="Proteomes" id="UP000295632"/>
    </source>
</evidence>
<comment type="caution">
    <text evidence="2">The sequence shown here is derived from an EMBL/GenBank/DDBJ whole genome shotgun (WGS) entry which is preliminary data.</text>
</comment>
<reference evidence="2 3" key="1">
    <citation type="submission" date="2019-03" db="EMBL/GenBank/DDBJ databases">
        <title>Genomic Encyclopedia of Type Strains, Phase IV (KMG-IV): sequencing the most valuable type-strain genomes for metagenomic binning, comparative biology and taxonomic classification.</title>
        <authorList>
            <person name="Goeker M."/>
        </authorList>
    </citation>
    <scope>NUCLEOTIDE SEQUENCE [LARGE SCALE GENOMIC DNA]</scope>
    <source>
        <strain evidence="2 3">DSM 28697</strain>
    </source>
</reference>
<dbReference type="PANTHER" id="PTHR13887">
    <property type="entry name" value="GLUTATHIONE S-TRANSFERASE KAPPA"/>
    <property type="match status" value="1"/>
</dbReference>
<evidence type="ECO:0000313" key="2">
    <source>
        <dbReference type="EMBL" id="TDQ36258.1"/>
    </source>
</evidence>
<name>A0A4R6TRP8_9BACI</name>
<keyword evidence="3" id="KW-1185">Reference proteome</keyword>
<accession>A0A4R6TRP8</accession>
<gene>
    <name evidence="2" type="ORF">EV213_11947</name>
</gene>
<dbReference type="Pfam" id="PF01323">
    <property type="entry name" value="DSBA"/>
    <property type="match status" value="1"/>
</dbReference>
<dbReference type="Gene3D" id="3.40.30.10">
    <property type="entry name" value="Glutaredoxin"/>
    <property type="match status" value="1"/>
</dbReference>
<dbReference type="InterPro" id="IPR001853">
    <property type="entry name" value="DSBA-like_thioredoxin_dom"/>
</dbReference>
<dbReference type="GO" id="GO:0016853">
    <property type="term" value="F:isomerase activity"/>
    <property type="evidence" value="ECO:0007669"/>
    <property type="project" value="UniProtKB-KW"/>
</dbReference>
<dbReference type="EMBL" id="SNYJ01000019">
    <property type="protein sequence ID" value="TDQ36258.1"/>
    <property type="molecule type" value="Genomic_DNA"/>
</dbReference>
<dbReference type="SUPFAM" id="SSF52833">
    <property type="entry name" value="Thioredoxin-like"/>
    <property type="match status" value="1"/>
</dbReference>
<organism evidence="2 3">
    <name type="scientific">Aureibacillus halotolerans</name>
    <dbReference type="NCBI Taxonomy" id="1508390"/>
    <lineage>
        <taxon>Bacteria</taxon>
        <taxon>Bacillati</taxon>
        <taxon>Bacillota</taxon>
        <taxon>Bacilli</taxon>
        <taxon>Bacillales</taxon>
        <taxon>Bacillaceae</taxon>
        <taxon>Aureibacillus</taxon>
    </lineage>
</organism>
<dbReference type="AlphaFoldDB" id="A0A4R6TRP8"/>